<reference evidence="1" key="1">
    <citation type="journal article" date="2023" name="Mol. Plant Microbe Interact.">
        <title>Elucidating the Obligate Nature and Biological Capacity of an Invasive Fungal Corn Pathogen.</title>
        <authorList>
            <person name="MacCready J.S."/>
            <person name="Roggenkamp E.M."/>
            <person name="Gdanetz K."/>
            <person name="Chilvers M.I."/>
        </authorList>
    </citation>
    <scope>NUCLEOTIDE SEQUENCE</scope>
    <source>
        <strain evidence="1">PM02</strain>
    </source>
</reference>
<keyword evidence="2" id="KW-1185">Reference proteome</keyword>
<dbReference type="Pfam" id="PF13094">
    <property type="entry name" value="CENP-Q"/>
    <property type="match status" value="1"/>
</dbReference>
<protein>
    <submittedName>
        <fullName evidence="1">Uncharacterized protein</fullName>
    </submittedName>
</protein>
<gene>
    <name evidence="1" type="ORF">P8C59_000270</name>
</gene>
<sequence>MHCYGFQSIRALAKTRSRAHRVAPSAGAAVGGGHVEEFDFERTLDAIRSLETGLSPLSHSIALLRSERDKEEAALEREFDALRRLEANARSEAHSWREREKRLHVLTTEGTILDPEEDGPSGKLALVKAMDRPNGSVFKSSSDDEAQVLSRQLASHMESMSGNLAQIGGLLPAMMETRAALQVILQQTFDSVNNFEGDTNMVLD</sequence>
<dbReference type="InterPro" id="IPR025212">
    <property type="entry name" value="CAD_CENP-Q"/>
</dbReference>
<organism evidence="1 2">
    <name type="scientific">Phyllachora maydis</name>
    <dbReference type="NCBI Taxonomy" id="1825666"/>
    <lineage>
        <taxon>Eukaryota</taxon>
        <taxon>Fungi</taxon>
        <taxon>Dikarya</taxon>
        <taxon>Ascomycota</taxon>
        <taxon>Pezizomycotina</taxon>
        <taxon>Sordariomycetes</taxon>
        <taxon>Sordariomycetidae</taxon>
        <taxon>Phyllachorales</taxon>
        <taxon>Phyllachoraceae</taxon>
        <taxon>Phyllachora</taxon>
    </lineage>
</organism>
<evidence type="ECO:0000313" key="2">
    <source>
        <dbReference type="Proteomes" id="UP001217918"/>
    </source>
</evidence>
<dbReference type="EMBL" id="JAQQPM010000001">
    <property type="protein sequence ID" value="KAK2066447.1"/>
    <property type="molecule type" value="Genomic_DNA"/>
</dbReference>
<accession>A0AAD9HXA3</accession>
<dbReference type="Proteomes" id="UP001217918">
    <property type="component" value="Unassembled WGS sequence"/>
</dbReference>
<dbReference type="AlphaFoldDB" id="A0AAD9HXA3"/>
<name>A0AAD9HXA3_9PEZI</name>
<evidence type="ECO:0000313" key="1">
    <source>
        <dbReference type="EMBL" id="KAK2066447.1"/>
    </source>
</evidence>
<proteinExistence type="predicted"/>
<comment type="caution">
    <text evidence="1">The sequence shown here is derived from an EMBL/GenBank/DDBJ whole genome shotgun (WGS) entry which is preliminary data.</text>
</comment>